<keyword evidence="3" id="KW-1185">Reference proteome</keyword>
<feature type="region of interest" description="Disordered" evidence="1">
    <location>
        <begin position="1"/>
        <end position="27"/>
    </location>
</feature>
<evidence type="ECO:0000313" key="2">
    <source>
        <dbReference type="EMBL" id="MFF0455170.1"/>
    </source>
</evidence>
<comment type="caution">
    <text evidence="2">The sequence shown here is derived from an EMBL/GenBank/DDBJ whole genome shotgun (WGS) entry which is preliminary data.</text>
</comment>
<dbReference type="RefSeq" id="WP_387252042.1">
    <property type="nucleotide sequence ID" value="NZ_JBIALX010000006.1"/>
</dbReference>
<reference evidence="2 3" key="1">
    <citation type="submission" date="2024-10" db="EMBL/GenBank/DDBJ databases">
        <title>The Natural Products Discovery Center: Release of the First 8490 Sequenced Strains for Exploring Actinobacteria Biosynthetic Diversity.</title>
        <authorList>
            <person name="Kalkreuter E."/>
            <person name="Kautsar S.A."/>
            <person name="Yang D."/>
            <person name="Bader C.D."/>
            <person name="Teijaro C.N."/>
            <person name="Fluegel L."/>
            <person name="Davis C.M."/>
            <person name="Simpson J.R."/>
            <person name="Lauterbach L."/>
            <person name="Steele A.D."/>
            <person name="Gui C."/>
            <person name="Meng S."/>
            <person name="Li G."/>
            <person name="Viehrig K."/>
            <person name="Ye F."/>
            <person name="Su P."/>
            <person name="Kiefer A.F."/>
            <person name="Nichols A."/>
            <person name="Cepeda A.J."/>
            <person name="Yan W."/>
            <person name="Fan B."/>
            <person name="Jiang Y."/>
            <person name="Adhikari A."/>
            <person name="Zheng C.-J."/>
            <person name="Schuster L."/>
            <person name="Cowan T.M."/>
            <person name="Smanski M.J."/>
            <person name="Chevrette M.G."/>
            <person name="De Carvalho L.P.S."/>
            <person name="Shen B."/>
        </authorList>
    </citation>
    <scope>NUCLEOTIDE SEQUENCE [LARGE SCALE GENOMIC DNA]</scope>
    <source>
        <strain evidence="2 3">NPDC004550</strain>
    </source>
</reference>
<protein>
    <submittedName>
        <fullName evidence="2">Uncharacterized protein</fullName>
    </submittedName>
</protein>
<gene>
    <name evidence="2" type="ORF">ACFYTH_17540</name>
</gene>
<proteinExistence type="predicted"/>
<feature type="compositionally biased region" description="Polar residues" evidence="1">
    <location>
        <begin position="1"/>
        <end position="11"/>
    </location>
</feature>
<accession>A0ABW6NJ23</accession>
<sequence length="331" mass="34488">MTVLSSHSCASVTGLRPSGAPGRGPNPRAARSGVLLMVLAVTLSALGVGCSDGTEATSDAEVEPSGFGKEVTLPISAAVATLVTPGEEPHAPLRPAVRPGTSQQVTLRTDHRVEQQINDQAVRDFSPPSVTIPLTADAKAEGVDLVLGTATSPDPALDQQLLAADGSHAGIEFTDLGAVTALRMAPAPSTPETARAAIEQAFYQAVYEAIAFPADAVGEGAVWTVHQRVSGVVPLDQMTTATLTKRDGNLLTIALDITQTPKTATWQLPNNSGDLDIIDYLMHGSGTITVDLGLPLPVSGAITIGGNQCYRDPHTDVLLRQDVRTQVRWGE</sequence>
<evidence type="ECO:0000313" key="3">
    <source>
        <dbReference type="Proteomes" id="UP001601521"/>
    </source>
</evidence>
<organism evidence="2 3">
    <name type="scientific">Nocardia africana</name>
    <dbReference type="NCBI Taxonomy" id="134964"/>
    <lineage>
        <taxon>Bacteria</taxon>
        <taxon>Bacillati</taxon>
        <taxon>Actinomycetota</taxon>
        <taxon>Actinomycetes</taxon>
        <taxon>Mycobacteriales</taxon>
        <taxon>Nocardiaceae</taxon>
        <taxon>Nocardia</taxon>
    </lineage>
</organism>
<name>A0ABW6NJ23_9NOCA</name>
<dbReference type="Proteomes" id="UP001601521">
    <property type="component" value="Unassembled WGS sequence"/>
</dbReference>
<dbReference type="EMBL" id="JBIALX010000006">
    <property type="protein sequence ID" value="MFF0455170.1"/>
    <property type="molecule type" value="Genomic_DNA"/>
</dbReference>
<evidence type="ECO:0000256" key="1">
    <source>
        <dbReference type="SAM" id="MobiDB-lite"/>
    </source>
</evidence>